<feature type="transmembrane region" description="Helical" evidence="2">
    <location>
        <begin position="107"/>
        <end position="128"/>
    </location>
</feature>
<name>A0A9P4L8E9_9PLEO</name>
<evidence type="ECO:0000313" key="4">
    <source>
        <dbReference type="Proteomes" id="UP000800039"/>
    </source>
</evidence>
<dbReference type="RefSeq" id="XP_040787835.1">
    <property type="nucleotide sequence ID" value="XM_040937813.1"/>
</dbReference>
<dbReference type="EMBL" id="ML976616">
    <property type="protein sequence ID" value="KAF1845272.1"/>
    <property type="molecule type" value="Genomic_DNA"/>
</dbReference>
<evidence type="ECO:0000256" key="1">
    <source>
        <dbReference type="SAM" id="MobiDB-lite"/>
    </source>
</evidence>
<dbReference type="Proteomes" id="UP000800039">
    <property type="component" value="Unassembled WGS sequence"/>
</dbReference>
<keyword evidence="2" id="KW-1133">Transmembrane helix</keyword>
<feature type="transmembrane region" description="Helical" evidence="2">
    <location>
        <begin position="134"/>
        <end position="154"/>
    </location>
</feature>
<protein>
    <submittedName>
        <fullName evidence="3">Uncharacterized protein</fullName>
    </submittedName>
</protein>
<organism evidence="3 4">
    <name type="scientific">Cucurbitaria berberidis CBS 394.84</name>
    <dbReference type="NCBI Taxonomy" id="1168544"/>
    <lineage>
        <taxon>Eukaryota</taxon>
        <taxon>Fungi</taxon>
        <taxon>Dikarya</taxon>
        <taxon>Ascomycota</taxon>
        <taxon>Pezizomycotina</taxon>
        <taxon>Dothideomycetes</taxon>
        <taxon>Pleosporomycetidae</taxon>
        <taxon>Pleosporales</taxon>
        <taxon>Pleosporineae</taxon>
        <taxon>Cucurbitariaceae</taxon>
        <taxon>Cucurbitaria</taxon>
    </lineage>
</organism>
<keyword evidence="2" id="KW-0472">Membrane</keyword>
<dbReference type="OrthoDB" id="4160064at2759"/>
<evidence type="ECO:0000313" key="3">
    <source>
        <dbReference type="EMBL" id="KAF1845272.1"/>
    </source>
</evidence>
<sequence>MAPSSPHKPSDPLLGGQPKLNNEPSSPPLSPATQTAIKALTLIRIVTGAACLVAPRFTCALFKYPVPAEQALLVRMFGVRDAMFGALLITAEDKAAQDGGKREMRRAIWAGIATDVVDMGSLALGVAMGQVGKTAAGLLGAGAVGAVGLGAIALRGL</sequence>
<comment type="caution">
    <text evidence="3">The sequence shown here is derived from an EMBL/GenBank/DDBJ whole genome shotgun (WGS) entry which is preliminary data.</text>
</comment>
<reference evidence="3" key="1">
    <citation type="submission" date="2020-01" db="EMBL/GenBank/DDBJ databases">
        <authorList>
            <consortium name="DOE Joint Genome Institute"/>
            <person name="Haridas S."/>
            <person name="Albert R."/>
            <person name="Binder M."/>
            <person name="Bloem J."/>
            <person name="Labutti K."/>
            <person name="Salamov A."/>
            <person name="Andreopoulos B."/>
            <person name="Baker S.E."/>
            <person name="Barry K."/>
            <person name="Bills G."/>
            <person name="Bluhm B.H."/>
            <person name="Cannon C."/>
            <person name="Castanera R."/>
            <person name="Culley D.E."/>
            <person name="Daum C."/>
            <person name="Ezra D."/>
            <person name="Gonzalez J.B."/>
            <person name="Henrissat B."/>
            <person name="Kuo A."/>
            <person name="Liang C."/>
            <person name="Lipzen A."/>
            <person name="Lutzoni F."/>
            <person name="Magnuson J."/>
            <person name="Mondo S."/>
            <person name="Nolan M."/>
            <person name="Ohm R."/>
            <person name="Pangilinan J."/>
            <person name="Park H.-J."/>
            <person name="Ramirez L."/>
            <person name="Alfaro M."/>
            <person name="Sun H."/>
            <person name="Tritt A."/>
            <person name="Yoshinaga Y."/>
            <person name="Zwiers L.-H."/>
            <person name="Turgeon B.G."/>
            <person name="Goodwin S.B."/>
            <person name="Spatafora J.W."/>
            <person name="Crous P.W."/>
            <person name="Grigoriev I.V."/>
        </authorList>
    </citation>
    <scope>NUCLEOTIDE SEQUENCE</scope>
    <source>
        <strain evidence="3">CBS 394.84</strain>
    </source>
</reference>
<evidence type="ECO:0000256" key="2">
    <source>
        <dbReference type="SAM" id="Phobius"/>
    </source>
</evidence>
<feature type="region of interest" description="Disordered" evidence="1">
    <location>
        <begin position="1"/>
        <end position="31"/>
    </location>
</feature>
<gene>
    <name evidence="3" type="ORF">K460DRAFT_416553</name>
</gene>
<keyword evidence="4" id="KW-1185">Reference proteome</keyword>
<dbReference type="GeneID" id="63855063"/>
<accession>A0A9P4L8E9</accession>
<keyword evidence="2" id="KW-0812">Transmembrane</keyword>
<proteinExistence type="predicted"/>
<dbReference type="AlphaFoldDB" id="A0A9P4L8E9"/>